<dbReference type="GO" id="GO:0003677">
    <property type="term" value="F:DNA binding"/>
    <property type="evidence" value="ECO:0007669"/>
    <property type="project" value="InterPro"/>
</dbReference>
<feature type="repeat" description="TPR" evidence="3">
    <location>
        <begin position="215"/>
        <end position="248"/>
    </location>
</feature>
<keyword evidence="1" id="KW-0677">Repeat</keyword>
<evidence type="ECO:0000256" key="2">
    <source>
        <dbReference type="ARBA" id="ARBA00022803"/>
    </source>
</evidence>
<dbReference type="PROSITE" id="PS50005">
    <property type="entry name" value="TPR"/>
    <property type="match status" value="1"/>
</dbReference>
<evidence type="ECO:0000313" key="6">
    <source>
        <dbReference type="Proteomes" id="UP000019146"/>
    </source>
</evidence>
<dbReference type="GeneID" id="69971262"/>
<dbReference type="InterPro" id="IPR011990">
    <property type="entry name" value="TPR-like_helical_dom_sf"/>
</dbReference>
<dbReference type="Gene3D" id="1.10.1660.10">
    <property type="match status" value="1"/>
</dbReference>
<evidence type="ECO:0000256" key="3">
    <source>
        <dbReference type="PROSITE-ProRule" id="PRU00339"/>
    </source>
</evidence>
<dbReference type="SMART" id="SM00028">
    <property type="entry name" value="TPR"/>
    <property type="match status" value="2"/>
</dbReference>
<dbReference type="SUPFAM" id="SSF48452">
    <property type="entry name" value="TPR-like"/>
    <property type="match status" value="1"/>
</dbReference>
<accession>A0A0P0RFZ3</accession>
<dbReference type="PANTHER" id="PTHR45586:SF1">
    <property type="entry name" value="LIPOPOLYSACCHARIDE ASSEMBLY PROTEIN B"/>
    <property type="match status" value="1"/>
</dbReference>
<dbReference type="RefSeq" id="WP_036000444.1">
    <property type="nucleotide sequence ID" value="NZ_CP012747.1"/>
</dbReference>
<reference evidence="5 6" key="1">
    <citation type="journal article" date="2014" name="Genome Announc.">
        <title>Draft Genome Sequence of the Haloacid-Degrading Burkholderia caribensis Strain MBA4.</title>
        <authorList>
            <person name="Pan Y."/>
            <person name="Kong K.F."/>
            <person name="Tsang J.S."/>
        </authorList>
    </citation>
    <scope>NUCLEOTIDE SEQUENCE [LARGE SCALE GENOMIC DNA]</scope>
    <source>
        <strain evidence="5 6">MBA4</strain>
    </source>
</reference>
<sequence>MSRRNQSHDYSLRSLQSLLGVSRRVLSGLIEAGFVEPSRGPRNELRFTFQDVVVLRTAFQLQAAKITSRKILRALARLKAELPEELPLSGIRITAVGDTIAVKTGQSQWDAASGQHLLDFEVAPLGGEVAFLDVAPRTLRSKAQQAEEWFALAEQLASSDVVGAEQAYRKVLELADAPHYHAYTNLGVLLCETETRCEEALAVFERALAHFPDDALLHFNRAVALEELKRYAPAMEAYERCLQLDPAHADAHFNLARLSEIRGDRQGLLRHLSAYRRLIG</sequence>
<protein>
    <submittedName>
        <fullName evidence="5">TPR repeat protein</fullName>
    </submittedName>
</protein>
<evidence type="ECO:0000313" key="5">
    <source>
        <dbReference type="EMBL" id="ALL67430.1"/>
    </source>
</evidence>
<feature type="domain" description="HTH merR-type" evidence="4">
    <location>
        <begin position="10"/>
        <end position="76"/>
    </location>
</feature>
<proteinExistence type="predicted"/>
<dbReference type="AlphaFoldDB" id="A0A0P0RFZ3"/>
<dbReference type="InterPro" id="IPR051012">
    <property type="entry name" value="CellSynth/LPSAsmb/PSIAsmb"/>
</dbReference>
<dbReference type="Pfam" id="PF13411">
    <property type="entry name" value="MerR_1"/>
    <property type="match status" value="1"/>
</dbReference>
<name>A0A0P0RFZ3_9BURK</name>
<evidence type="ECO:0000259" key="4">
    <source>
        <dbReference type="Pfam" id="PF13411"/>
    </source>
</evidence>
<gene>
    <name evidence="5" type="ORF">K788_0005406</name>
</gene>
<dbReference type="EMBL" id="CP012747">
    <property type="protein sequence ID" value="ALL67430.1"/>
    <property type="molecule type" value="Genomic_DNA"/>
</dbReference>
<dbReference type="Proteomes" id="UP000019146">
    <property type="component" value="Chromosome 2"/>
</dbReference>
<dbReference type="InterPro" id="IPR000551">
    <property type="entry name" value="MerR-type_HTH_dom"/>
</dbReference>
<dbReference type="KEGG" id="bcai:K788_0005406"/>
<dbReference type="PANTHER" id="PTHR45586">
    <property type="entry name" value="TPR REPEAT-CONTAINING PROTEIN PA4667"/>
    <property type="match status" value="1"/>
</dbReference>
<keyword evidence="2 3" id="KW-0802">TPR repeat</keyword>
<dbReference type="InterPro" id="IPR019734">
    <property type="entry name" value="TPR_rpt"/>
</dbReference>
<dbReference type="GO" id="GO:0006355">
    <property type="term" value="P:regulation of DNA-templated transcription"/>
    <property type="evidence" value="ECO:0007669"/>
    <property type="project" value="InterPro"/>
</dbReference>
<dbReference type="Pfam" id="PF13371">
    <property type="entry name" value="TPR_9"/>
    <property type="match status" value="1"/>
</dbReference>
<dbReference type="Gene3D" id="1.25.40.10">
    <property type="entry name" value="Tetratricopeptide repeat domain"/>
    <property type="match status" value="1"/>
</dbReference>
<evidence type="ECO:0000256" key="1">
    <source>
        <dbReference type="ARBA" id="ARBA00022737"/>
    </source>
</evidence>
<organism evidence="5 6">
    <name type="scientific">Paraburkholderia caribensis MBA4</name>
    <dbReference type="NCBI Taxonomy" id="1323664"/>
    <lineage>
        <taxon>Bacteria</taxon>
        <taxon>Pseudomonadati</taxon>
        <taxon>Pseudomonadota</taxon>
        <taxon>Betaproteobacteria</taxon>
        <taxon>Burkholderiales</taxon>
        <taxon>Burkholderiaceae</taxon>
        <taxon>Paraburkholderia</taxon>
    </lineage>
</organism>